<dbReference type="STRING" id="1173027.Mic7113_5017"/>
<accession>K9WJU5</accession>
<dbReference type="PATRIC" id="fig|1173027.3.peg.5563"/>
<feature type="transmembrane region" description="Helical" evidence="1">
    <location>
        <begin position="7"/>
        <end position="28"/>
    </location>
</feature>
<protein>
    <submittedName>
        <fullName evidence="2">Uncharacterized protein</fullName>
    </submittedName>
</protein>
<feature type="transmembrane region" description="Helical" evidence="1">
    <location>
        <begin position="40"/>
        <end position="59"/>
    </location>
</feature>
<keyword evidence="1" id="KW-0812">Transmembrane</keyword>
<keyword evidence="1" id="KW-1133">Transmembrane helix</keyword>
<evidence type="ECO:0000313" key="3">
    <source>
        <dbReference type="Proteomes" id="UP000010471"/>
    </source>
</evidence>
<sequence>MKPFKKISAGLLLTIGFVFLMVPVVVLTRQDATPEDRMDAIGGFVIGFPAAVWGGWLALSLKRQNQNEGCDRLHSTFYRLLQQGNGQITVMRFAMEANLPAATAKQYLDEKAKEFDADFGVSEAGGIFYDFIL</sequence>
<dbReference type="OrthoDB" id="444601at2"/>
<keyword evidence="3" id="KW-1185">Reference proteome</keyword>
<dbReference type="eggNOG" id="COG0222">
    <property type="taxonomic scope" value="Bacteria"/>
</dbReference>
<dbReference type="AlphaFoldDB" id="K9WJU5"/>
<keyword evidence="1" id="KW-0472">Membrane</keyword>
<organism evidence="2 3">
    <name type="scientific">Allocoleopsis franciscana PCC 7113</name>
    <dbReference type="NCBI Taxonomy" id="1173027"/>
    <lineage>
        <taxon>Bacteria</taxon>
        <taxon>Bacillati</taxon>
        <taxon>Cyanobacteriota</taxon>
        <taxon>Cyanophyceae</taxon>
        <taxon>Coleofasciculales</taxon>
        <taxon>Coleofasciculaceae</taxon>
        <taxon>Allocoleopsis</taxon>
        <taxon>Allocoleopsis franciscana</taxon>
    </lineage>
</organism>
<dbReference type="EMBL" id="CP003630">
    <property type="protein sequence ID" value="AFZ20675.1"/>
    <property type="molecule type" value="Genomic_DNA"/>
</dbReference>
<evidence type="ECO:0000313" key="2">
    <source>
        <dbReference type="EMBL" id="AFZ20675.1"/>
    </source>
</evidence>
<dbReference type="RefSeq" id="WP_015184808.1">
    <property type="nucleotide sequence ID" value="NC_019738.1"/>
</dbReference>
<proteinExistence type="predicted"/>
<name>K9WJU5_9CYAN</name>
<dbReference type="HOGENOM" id="CLU_138497_0_0_3"/>
<dbReference type="KEGG" id="mic:Mic7113_5017"/>
<reference evidence="2 3" key="1">
    <citation type="submission" date="2012-06" db="EMBL/GenBank/DDBJ databases">
        <title>Finished chromosome of genome of Microcoleus sp. PCC 7113.</title>
        <authorList>
            <consortium name="US DOE Joint Genome Institute"/>
            <person name="Gugger M."/>
            <person name="Coursin T."/>
            <person name="Rippka R."/>
            <person name="Tandeau De Marsac N."/>
            <person name="Huntemann M."/>
            <person name="Wei C.-L."/>
            <person name="Han J."/>
            <person name="Detter J.C."/>
            <person name="Han C."/>
            <person name="Tapia R."/>
            <person name="Chen A."/>
            <person name="Kyrpides N."/>
            <person name="Mavromatis K."/>
            <person name="Markowitz V."/>
            <person name="Szeto E."/>
            <person name="Ivanova N."/>
            <person name="Pagani I."/>
            <person name="Pati A."/>
            <person name="Goodwin L."/>
            <person name="Nordberg H.P."/>
            <person name="Cantor M.N."/>
            <person name="Hua S.X."/>
            <person name="Woyke T."/>
            <person name="Kerfeld C.A."/>
        </authorList>
    </citation>
    <scope>NUCLEOTIDE SEQUENCE [LARGE SCALE GENOMIC DNA]</scope>
    <source>
        <strain evidence="2 3">PCC 7113</strain>
    </source>
</reference>
<evidence type="ECO:0000256" key="1">
    <source>
        <dbReference type="SAM" id="Phobius"/>
    </source>
</evidence>
<gene>
    <name evidence="2" type="ORF">Mic7113_5017</name>
</gene>
<dbReference type="Proteomes" id="UP000010471">
    <property type="component" value="Chromosome"/>
</dbReference>